<dbReference type="EMBL" id="DVOT01000033">
    <property type="protein sequence ID" value="HIV26690.1"/>
    <property type="molecule type" value="Genomic_DNA"/>
</dbReference>
<evidence type="ECO:0000256" key="4">
    <source>
        <dbReference type="ARBA" id="ARBA00022741"/>
    </source>
</evidence>
<keyword evidence="5" id="KW-0378">Hydrolase</keyword>
<dbReference type="NCBIfam" id="TIGR01596">
    <property type="entry name" value="cas3_HD"/>
    <property type="match status" value="1"/>
</dbReference>
<comment type="caution">
    <text evidence="11">The sequence shown here is derived from an EMBL/GenBank/DDBJ whole genome shotgun (WGS) entry which is preliminary data.</text>
</comment>
<dbReference type="InterPro" id="IPR011545">
    <property type="entry name" value="DEAD/DEAH_box_helicase_dom"/>
</dbReference>
<dbReference type="Gene3D" id="3.40.50.300">
    <property type="entry name" value="P-loop containing nucleotide triphosphate hydrolases"/>
    <property type="match status" value="2"/>
</dbReference>
<evidence type="ECO:0000256" key="1">
    <source>
        <dbReference type="ARBA" id="ARBA00006847"/>
    </source>
</evidence>
<dbReference type="GO" id="GO:0004386">
    <property type="term" value="F:helicase activity"/>
    <property type="evidence" value="ECO:0007669"/>
    <property type="project" value="UniProtKB-KW"/>
</dbReference>
<name>A0A9D1P691_9FIRM</name>
<dbReference type="Proteomes" id="UP000886884">
    <property type="component" value="Unassembled WGS sequence"/>
</dbReference>
<keyword evidence="3" id="KW-0479">Metal-binding</keyword>
<dbReference type="Pfam" id="PF00270">
    <property type="entry name" value="DEAD"/>
    <property type="match status" value="1"/>
</dbReference>
<dbReference type="SUPFAM" id="SSF52540">
    <property type="entry name" value="P-loop containing nucleoside triphosphate hydrolases"/>
    <property type="match status" value="1"/>
</dbReference>
<dbReference type="SMART" id="SM00487">
    <property type="entry name" value="DEXDc"/>
    <property type="match status" value="1"/>
</dbReference>
<accession>A0A9D1P691</accession>
<dbReference type="GO" id="GO:0003677">
    <property type="term" value="F:DNA binding"/>
    <property type="evidence" value="ECO:0007669"/>
    <property type="project" value="TreeGrafter"/>
</dbReference>
<evidence type="ECO:0000256" key="2">
    <source>
        <dbReference type="ARBA" id="ARBA00009046"/>
    </source>
</evidence>
<dbReference type="CDD" id="cd09641">
    <property type="entry name" value="Cas3''_I"/>
    <property type="match status" value="1"/>
</dbReference>
<dbReference type="CDD" id="cd17930">
    <property type="entry name" value="DEXHc_cas3"/>
    <property type="match status" value="1"/>
</dbReference>
<gene>
    <name evidence="11" type="ORF">IAA64_01870</name>
</gene>
<dbReference type="GO" id="GO:0004519">
    <property type="term" value="F:endonuclease activity"/>
    <property type="evidence" value="ECO:0007669"/>
    <property type="project" value="UniProtKB-KW"/>
</dbReference>
<dbReference type="SUPFAM" id="SSF109604">
    <property type="entry name" value="HD-domain/PDEase-like"/>
    <property type="match status" value="1"/>
</dbReference>
<keyword evidence="7" id="KW-0067">ATP-binding</keyword>
<dbReference type="InterPro" id="IPR006674">
    <property type="entry name" value="HD_domain"/>
</dbReference>
<dbReference type="PANTHER" id="PTHR47962:SF5">
    <property type="entry name" value="ATP-DEPENDENT HELICASE LHR-RELATED"/>
    <property type="match status" value="1"/>
</dbReference>
<comment type="similarity">
    <text evidence="2">In the central section; belongs to the CRISPR-associated helicase Cas3 family.</text>
</comment>
<dbReference type="Pfam" id="PF22590">
    <property type="entry name" value="Cas3-like_C_2"/>
    <property type="match status" value="1"/>
</dbReference>
<dbReference type="Pfam" id="PF01966">
    <property type="entry name" value="HD"/>
    <property type="match status" value="1"/>
</dbReference>
<evidence type="ECO:0000313" key="11">
    <source>
        <dbReference type="EMBL" id="HIV26690.1"/>
    </source>
</evidence>
<comment type="similarity">
    <text evidence="1">In the N-terminal section; belongs to the CRISPR-associated nuclease Cas3-HD family.</text>
</comment>
<sequence>MNGAENTIYFAKSPDANGHRETVAEHLEKVARWAGTFGEETGQQNAARVAGQIHDFGKYSRAFQEVLVGTRHGVDHAFPGAAFLYRAGKERLRAIIEAVNGHHDGLRSLEAIKPEMLENLRTDRVLRCPSGKDASLNGGGEYETAIRAFFRDFPRFSKTDLVMAKEAFSSQEGRMLYTRMLFSCLVDADYCVSAAMAVEEPKAPSWDAAIQALNDYRLSLGRDSKANAGLNALRDRLFDCCGEAGSSGKAGLYTLTAPTGTGKTLALLNFALRQKKRRIIIVLPFLSLIEQTAREYAKILPDIFEDHSQREYDDEYREFSARWDPPFILTTSVRFFEALFRWKPGDCRKLHNIAGSVIVFDEAQSLPGALTGATLRAVRALCDRYGCSVVFSTATQPNFAALPNLEWQPVEICPWHSELYASLRRTRVEWRVQEPTPLKTIAEEMAQLDSVCCIVNLRKHAKRLFRRLKKLCPKEEIFFLTTDLCPEHRSAQIDCIRERLRAGLPCRVVSTQCIEAGVDLDFARMYRALAPLEAIIQAAGRCNRNGRLAENGLVVVFVPEAAGRLYPSAAYGKGAMRVKEMLENGEIDIHNAAHIAEYYRRLFRDARDDEKLTDAIARGSYEDVSQCYQLIDDRCVQVIVPYAGRRELFEEIQQELQRTQCVTPQLLQRAAPITVSVYDRDSCERFAEPLFLPARRGQPPRPSGYCILRPQYAQLYTEEMGLQWPEEEENGIIF</sequence>
<dbReference type="Gene3D" id="1.10.3210.30">
    <property type="match status" value="1"/>
</dbReference>
<dbReference type="GO" id="GO:0046872">
    <property type="term" value="F:metal ion binding"/>
    <property type="evidence" value="ECO:0007669"/>
    <property type="project" value="UniProtKB-KW"/>
</dbReference>
<dbReference type="InterPro" id="IPR038257">
    <property type="entry name" value="CRISPR-assoc_Cas3_HD_sf"/>
</dbReference>
<keyword evidence="4" id="KW-0547">Nucleotide-binding</keyword>
<dbReference type="GO" id="GO:0051607">
    <property type="term" value="P:defense response to virus"/>
    <property type="evidence" value="ECO:0007669"/>
    <property type="project" value="UniProtKB-KW"/>
</dbReference>
<evidence type="ECO:0000256" key="5">
    <source>
        <dbReference type="ARBA" id="ARBA00022801"/>
    </source>
</evidence>
<evidence type="ECO:0000256" key="3">
    <source>
        <dbReference type="ARBA" id="ARBA00022723"/>
    </source>
</evidence>
<protein>
    <submittedName>
        <fullName evidence="11">CRISPR-associated endonuclease Cas3</fullName>
    </submittedName>
</protein>
<dbReference type="AlphaFoldDB" id="A0A9D1P691"/>
<dbReference type="PROSITE" id="PS51192">
    <property type="entry name" value="HELICASE_ATP_BIND_1"/>
    <property type="match status" value="1"/>
</dbReference>
<reference evidence="11" key="1">
    <citation type="submission" date="2020-10" db="EMBL/GenBank/DDBJ databases">
        <authorList>
            <person name="Gilroy R."/>
        </authorList>
    </citation>
    <scope>NUCLEOTIDE SEQUENCE</scope>
    <source>
        <strain evidence="11">CHK183-6373</strain>
    </source>
</reference>
<feature type="domain" description="Helicase ATP-binding" evidence="9">
    <location>
        <begin position="244"/>
        <end position="414"/>
    </location>
</feature>
<dbReference type="GO" id="GO:0016887">
    <property type="term" value="F:ATP hydrolysis activity"/>
    <property type="evidence" value="ECO:0007669"/>
    <property type="project" value="TreeGrafter"/>
</dbReference>
<keyword evidence="8" id="KW-0051">Antiviral defense</keyword>
<evidence type="ECO:0000259" key="10">
    <source>
        <dbReference type="PROSITE" id="PS51643"/>
    </source>
</evidence>
<keyword evidence="6" id="KW-0347">Helicase</keyword>
<organism evidence="11 12">
    <name type="scientific">Candidatus Ornithocaccomicrobium faecavium</name>
    <dbReference type="NCBI Taxonomy" id="2840890"/>
    <lineage>
        <taxon>Bacteria</taxon>
        <taxon>Bacillati</taxon>
        <taxon>Bacillota</taxon>
        <taxon>Clostridia</taxon>
        <taxon>Candidatus Ornithocaccomicrobium</taxon>
    </lineage>
</organism>
<feature type="domain" description="HD Cas3-type" evidence="10">
    <location>
        <begin position="16"/>
        <end position="191"/>
    </location>
</feature>
<dbReference type="InterPro" id="IPR006483">
    <property type="entry name" value="CRISPR-assoc_Cas3_HD"/>
</dbReference>
<dbReference type="InterPro" id="IPR054712">
    <property type="entry name" value="Cas3-like_dom"/>
</dbReference>
<proteinExistence type="inferred from homology"/>
<dbReference type="GO" id="GO:0005524">
    <property type="term" value="F:ATP binding"/>
    <property type="evidence" value="ECO:0007669"/>
    <property type="project" value="UniProtKB-KW"/>
</dbReference>
<keyword evidence="11" id="KW-0255">Endonuclease</keyword>
<evidence type="ECO:0000259" key="9">
    <source>
        <dbReference type="PROSITE" id="PS51192"/>
    </source>
</evidence>
<dbReference type="InterPro" id="IPR027417">
    <property type="entry name" value="P-loop_NTPase"/>
</dbReference>
<evidence type="ECO:0000256" key="6">
    <source>
        <dbReference type="ARBA" id="ARBA00022806"/>
    </source>
</evidence>
<evidence type="ECO:0000313" key="12">
    <source>
        <dbReference type="Proteomes" id="UP000886884"/>
    </source>
</evidence>
<keyword evidence="11" id="KW-0540">Nuclease</keyword>
<evidence type="ECO:0000256" key="8">
    <source>
        <dbReference type="ARBA" id="ARBA00023118"/>
    </source>
</evidence>
<reference evidence="11" key="2">
    <citation type="journal article" date="2021" name="PeerJ">
        <title>Extensive microbial diversity within the chicken gut microbiome revealed by metagenomics and culture.</title>
        <authorList>
            <person name="Gilroy R."/>
            <person name="Ravi A."/>
            <person name="Getino M."/>
            <person name="Pursley I."/>
            <person name="Horton D.L."/>
            <person name="Alikhan N.F."/>
            <person name="Baker D."/>
            <person name="Gharbi K."/>
            <person name="Hall N."/>
            <person name="Watson M."/>
            <person name="Adriaenssens E.M."/>
            <person name="Foster-Nyarko E."/>
            <person name="Jarju S."/>
            <person name="Secka A."/>
            <person name="Antonio M."/>
            <person name="Oren A."/>
            <person name="Chaudhuri R.R."/>
            <person name="La Ragione R."/>
            <person name="Hildebrand F."/>
            <person name="Pallen M.J."/>
        </authorList>
    </citation>
    <scope>NUCLEOTIDE SEQUENCE</scope>
    <source>
        <strain evidence="11">CHK183-6373</strain>
    </source>
</reference>
<dbReference type="PROSITE" id="PS51643">
    <property type="entry name" value="HD_CAS3"/>
    <property type="match status" value="1"/>
</dbReference>
<dbReference type="InterPro" id="IPR014001">
    <property type="entry name" value="Helicase_ATP-bd"/>
</dbReference>
<dbReference type="InterPro" id="IPR052511">
    <property type="entry name" value="ATP-dep_Helicase"/>
</dbReference>
<dbReference type="PANTHER" id="PTHR47962">
    <property type="entry name" value="ATP-DEPENDENT HELICASE LHR-RELATED-RELATED"/>
    <property type="match status" value="1"/>
</dbReference>
<evidence type="ECO:0000256" key="7">
    <source>
        <dbReference type="ARBA" id="ARBA00022840"/>
    </source>
</evidence>